<name>A0A0P0GUG3_9BACE</name>
<dbReference type="Proteomes" id="UP000061809">
    <property type="component" value="Chromosome"/>
</dbReference>
<evidence type="ECO:0000313" key="3">
    <source>
        <dbReference type="Proteomes" id="UP000061809"/>
    </source>
</evidence>
<dbReference type="GeneID" id="66309166"/>
<keyword evidence="1" id="KW-0732">Signal</keyword>
<proteinExistence type="predicted"/>
<dbReference type="EMBL" id="CP012801">
    <property type="protein sequence ID" value="ALJ62058.1"/>
    <property type="molecule type" value="Genomic_DNA"/>
</dbReference>
<reference evidence="2 3" key="1">
    <citation type="journal article" date="2015" name="Science">
        <title>Genetic determinants of in vivo fitness and diet responsiveness in multiple human gut Bacteroides.</title>
        <authorList>
            <person name="Wu M."/>
            <person name="McNulty N.P."/>
            <person name="Rodionov D.A."/>
            <person name="Khoroshkin M.S."/>
            <person name="Griffin N.W."/>
            <person name="Cheng J."/>
            <person name="Latreille P."/>
            <person name="Kerstetter R.A."/>
            <person name="Terrapon N."/>
            <person name="Henrissat B."/>
            <person name="Osterman A.L."/>
            <person name="Gordon J.I."/>
        </authorList>
    </citation>
    <scope>NUCLEOTIDE SEQUENCE [LARGE SCALE GENOMIC DNA]</scope>
    <source>
        <strain evidence="2 3">WH2</strain>
    </source>
</reference>
<gene>
    <name evidence="2" type="ORF">BcellWH2_04849</name>
</gene>
<feature type="signal peptide" evidence="1">
    <location>
        <begin position="1"/>
        <end position="21"/>
    </location>
</feature>
<dbReference type="PATRIC" id="fig|246787.4.peg.5006"/>
<protein>
    <submittedName>
        <fullName evidence="2">Uncharacterized protein</fullName>
    </submittedName>
</protein>
<accession>A0A0P0GUG3</accession>
<dbReference type="RefSeq" id="WP_174518106.1">
    <property type="nucleotide sequence ID" value="NZ_CP012801.1"/>
</dbReference>
<evidence type="ECO:0000313" key="2">
    <source>
        <dbReference type="EMBL" id="ALJ62058.1"/>
    </source>
</evidence>
<feature type="chain" id="PRO_5006048081" evidence="1">
    <location>
        <begin position="22"/>
        <end position="532"/>
    </location>
</feature>
<dbReference type="AlphaFoldDB" id="A0A0P0GUG3"/>
<dbReference type="KEGG" id="bcel:BcellWH2_04849"/>
<sequence>MARKLLLFHLLSFCCLLSANATGQIPDLVIIGKDTLMLLECPIEHDSILSRRVSERLSREGGCTACWRNYQALWQIEDDKLILKKIEDSKSIFADPDTIPEVTIDLNGIFDKYRDKKDRVTATWFSGELKVVSGKQIYYVHMGFIREHEYETVYQVKQGKIISQASYRNSLKRGIPIKDALNFVCTQFNGDRFPELADTKVVATVTILPKADGSIDSVEIHVHRPDSVTEERKKLYAEQISMALHKIPRWDVLTVRNKIRKTNPWTLSLWKGKGCKALYQEKQVMDTLLYNDTVYTLRGFPLQYDMNLYEKVKPYLKEEWRNDCHRGYTGQWKIENGKLYLINLFHGTSTSPLPLDSIFGISGKQPIEASWFSGELHLVRGGRLIDSYEFRDVFKKEIFCEVKEGTVIRQKTYNNSFTLGDREALKQCQEELRKKEVWSRLPELKGKSVHCSYQISLRPDGTTDSIDCTVYVNGCDWHQGLKRYHKEITNQEHLYIRIFKKALQAVPKWNVLYIRDKIKKYEDWIDGKRCDD</sequence>
<evidence type="ECO:0000256" key="1">
    <source>
        <dbReference type="SAM" id="SignalP"/>
    </source>
</evidence>
<organism evidence="2 3">
    <name type="scientific">Bacteroides cellulosilyticus</name>
    <dbReference type="NCBI Taxonomy" id="246787"/>
    <lineage>
        <taxon>Bacteria</taxon>
        <taxon>Pseudomonadati</taxon>
        <taxon>Bacteroidota</taxon>
        <taxon>Bacteroidia</taxon>
        <taxon>Bacteroidales</taxon>
        <taxon>Bacteroidaceae</taxon>
        <taxon>Bacteroides</taxon>
    </lineage>
</organism>